<dbReference type="Pfam" id="PF00397">
    <property type="entry name" value="WW"/>
    <property type="match status" value="2"/>
</dbReference>
<feature type="domain" description="WW" evidence="5">
    <location>
        <begin position="6"/>
        <end position="39"/>
    </location>
</feature>
<organism evidence="6 7">
    <name type="scientific">Gadus morhua</name>
    <name type="common">Atlantic cod</name>
    <dbReference type="NCBI Taxonomy" id="8049"/>
    <lineage>
        <taxon>Eukaryota</taxon>
        <taxon>Metazoa</taxon>
        <taxon>Chordata</taxon>
        <taxon>Craniata</taxon>
        <taxon>Vertebrata</taxon>
        <taxon>Euteleostomi</taxon>
        <taxon>Actinopterygii</taxon>
        <taxon>Neopterygii</taxon>
        <taxon>Teleostei</taxon>
        <taxon>Neoteleostei</taxon>
        <taxon>Acanthomorphata</taxon>
        <taxon>Zeiogadaria</taxon>
        <taxon>Gadariae</taxon>
        <taxon>Gadiformes</taxon>
        <taxon>Gadoidei</taxon>
        <taxon>Gadidae</taxon>
        <taxon>Gadus</taxon>
    </lineage>
</organism>
<dbReference type="GO" id="GO:0035330">
    <property type="term" value="P:regulation of hippo signaling"/>
    <property type="evidence" value="ECO:0007669"/>
    <property type="project" value="TreeGrafter"/>
</dbReference>
<feature type="region of interest" description="Disordered" evidence="4">
    <location>
        <begin position="510"/>
        <end position="593"/>
    </location>
</feature>
<evidence type="ECO:0000313" key="7">
    <source>
        <dbReference type="Proteomes" id="UP000694546"/>
    </source>
</evidence>
<dbReference type="Pfam" id="PF25802">
    <property type="entry name" value="WWC1"/>
    <property type="match status" value="1"/>
</dbReference>
<feature type="compositionally biased region" description="Low complexity" evidence="4">
    <location>
        <begin position="519"/>
        <end position="542"/>
    </location>
</feature>
<evidence type="ECO:0000259" key="5">
    <source>
        <dbReference type="PROSITE" id="PS50020"/>
    </source>
</evidence>
<reference evidence="6" key="2">
    <citation type="submission" date="2025-09" db="UniProtKB">
        <authorList>
            <consortium name="Ensembl"/>
        </authorList>
    </citation>
    <scope>IDENTIFICATION</scope>
</reference>
<feature type="region of interest" description="Disordered" evidence="4">
    <location>
        <begin position="764"/>
        <end position="786"/>
    </location>
</feature>
<keyword evidence="2" id="KW-0963">Cytoplasm</keyword>
<name>A0A8C4ZJ55_GADMO</name>
<evidence type="ECO:0000256" key="3">
    <source>
        <dbReference type="SAM" id="Coils"/>
    </source>
</evidence>
<evidence type="ECO:0000256" key="1">
    <source>
        <dbReference type="ARBA" id="ARBA00004496"/>
    </source>
</evidence>
<dbReference type="SMART" id="SM00456">
    <property type="entry name" value="WW"/>
    <property type="match status" value="2"/>
</dbReference>
<feature type="domain" description="WW" evidence="5">
    <location>
        <begin position="53"/>
        <end position="86"/>
    </location>
</feature>
<feature type="coiled-coil region" evidence="3">
    <location>
        <begin position="292"/>
        <end position="326"/>
    </location>
</feature>
<dbReference type="GO" id="GO:0005737">
    <property type="term" value="C:cytoplasm"/>
    <property type="evidence" value="ECO:0007669"/>
    <property type="project" value="UniProtKB-SubCell"/>
</dbReference>
<protein>
    <submittedName>
        <fullName evidence="6">WW and C2 domain containing 1</fullName>
    </submittedName>
</protein>
<dbReference type="GO" id="GO:0006355">
    <property type="term" value="P:regulation of DNA-templated transcription"/>
    <property type="evidence" value="ECO:0007669"/>
    <property type="project" value="TreeGrafter"/>
</dbReference>
<comment type="subcellular location">
    <subcellularLocation>
        <location evidence="1">Cytoplasm</location>
    </subcellularLocation>
</comment>
<dbReference type="InterPro" id="IPR051105">
    <property type="entry name" value="WWC/KIBRA_Hippo_Reg"/>
</dbReference>
<dbReference type="AlphaFoldDB" id="A0A8C4ZJ55"/>
<evidence type="ECO:0000313" key="6">
    <source>
        <dbReference type="Ensembl" id="ENSGMOP00000015800.2"/>
    </source>
</evidence>
<dbReference type="GO" id="GO:0060090">
    <property type="term" value="F:molecular adaptor activity"/>
    <property type="evidence" value="ECO:0007669"/>
    <property type="project" value="TreeGrafter"/>
</dbReference>
<dbReference type="GO" id="GO:0019900">
    <property type="term" value="F:kinase binding"/>
    <property type="evidence" value="ECO:0007669"/>
    <property type="project" value="TreeGrafter"/>
</dbReference>
<evidence type="ECO:0000256" key="4">
    <source>
        <dbReference type="SAM" id="MobiDB-lite"/>
    </source>
</evidence>
<dbReference type="Gene3D" id="2.20.70.10">
    <property type="match status" value="2"/>
</dbReference>
<dbReference type="Gene3D" id="2.60.40.150">
    <property type="entry name" value="C2 domain"/>
    <property type="match status" value="1"/>
</dbReference>
<dbReference type="Ensembl" id="ENSGMOT00000016203.2">
    <property type="protein sequence ID" value="ENSGMOP00000015800.2"/>
    <property type="gene ID" value="ENSGMOG00000014719.2"/>
</dbReference>
<dbReference type="InterPro" id="IPR036020">
    <property type="entry name" value="WW_dom_sf"/>
</dbReference>
<dbReference type="GO" id="GO:0016477">
    <property type="term" value="P:cell migration"/>
    <property type="evidence" value="ECO:0007669"/>
    <property type="project" value="TreeGrafter"/>
</dbReference>
<feature type="region of interest" description="Disordered" evidence="4">
    <location>
        <begin position="429"/>
        <end position="451"/>
    </location>
</feature>
<keyword evidence="3" id="KW-0175">Coiled coil</keyword>
<dbReference type="InterPro" id="IPR001202">
    <property type="entry name" value="WW_dom"/>
</dbReference>
<dbReference type="PROSITE" id="PS01159">
    <property type="entry name" value="WW_DOMAIN_1"/>
    <property type="match status" value="1"/>
</dbReference>
<dbReference type="SUPFAM" id="SSF51045">
    <property type="entry name" value="WW domain"/>
    <property type="match status" value="2"/>
</dbReference>
<dbReference type="CDD" id="cd00201">
    <property type="entry name" value="WW"/>
    <property type="match status" value="2"/>
</dbReference>
<dbReference type="InterPro" id="IPR035892">
    <property type="entry name" value="C2_domain_sf"/>
</dbReference>
<dbReference type="GO" id="GO:0046621">
    <property type="term" value="P:negative regulation of organ growth"/>
    <property type="evidence" value="ECO:0007669"/>
    <property type="project" value="TreeGrafter"/>
</dbReference>
<dbReference type="InterPro" id="IPR057747">
    <property type="entry name" value="WWC1_hairpin"/>
</dbReference>
<dbReference type="Proteomes" id="UP000694546">
    <property type="component" value="Chromosome 7"/>
</dbReference>
<dbReference type="SUPFAM" id="SSF49562">
    <property type="entry name" value="C2 domain (Calcium/lipid-binding domain, CaLB)"/>
    <property type="match status" value="1"/>
</dbReference>
<feature type="coiled-coil region" evidence="3">
    <location>
        <begin position="874"/>
        <end position="901"/>
    </location>
</feature>
<feature type="compositionally biased region" description="Acidic residues" evidence="4">
    <location>
        <begin position="548"/>
        <end position="561"/>
    </location>
</feature>
<evidence type="ECO:0000256" key="2">
    <source>
        <dbReference type="ARBA" id="ARBA00022490"/>
    </source>
</evidence>
<proteinExistence type="predicted"/>
<feature type="coiled-coil region" evidence="3">
    <location>
        <begin position="164"/>
        <end position="191"/>
    </location>
</feature>
<accession>A0A8C4ZJ55</accession>
<dbReference type="PROSITE" id="PS50020">
    <property type="entry name" value="WW_DOMAIN_2"/>
    <property type="match status" value="2"/>
</dbReference>
<dbReference type="PANTHER" id="PTHR14791:SF22">
    <property type="entry name" value="PROTEIN KIBRA"/>
    <property type="match status" value="1"/>
</dbReference>
<feature type="compositionally biased region" description="Low complexity" evidence="4">
    <location>
        <begin position="562"/>
        <end position="580"/>
    </location>
</feature>
<dbReference type="GeneTree" id="ENSGT00410000025556"/>
<keyword evidence="7" id="KW-1185">Reference proteome</keyword>
<reference evidence="6" key="1">
    <citation type="submission" date="2025-08" db="UniProtKB">
        <authorList>
            <consortium name="Ensembl"/>
        </authorList>
    </citation>
    <scope>IDENTIFICATION</scope>
</reference>
<sequence length="952" mass="106144">MPRKEQPLPQGWEEARDFDGKVYYIDHIHQATSWIDPRDRQTKPLSFADCIGDELPIGWEEAYDPVVGAYYVDHNTKSTQLEDPRAQWQQEQEVMLREYLEVAHHAISAQEEIYQVKEQRLLLAQQEYQLLHDTWRNKSTSQTSLNSRSSSSSRYDPEILKAEIITAKSRVNRLKRDLSSMKQELQFKQQGFETLKGIDLKVSSCPQGYQPQEAQAIMKEVHSLRDAISSGEKEKQALIQKLAVLKDGFPLDSGSEQELWGSSLSLGPSELSLPRLYSEAGSQTDIPVGSSANNQLAEKVRLSLKYEEAKRRISGIEVQIARLDSEAWPGLLDPERDRLILINEKEELLKELSYARPPRHLQASDAQRIESQKKRLETDLQAARHTQSKALTERLRLHCKRNKLVRDLESSVRLAASLHTQLKSLSASTLSCSSGSSRGSLATTSSLGSTSSLSFSDLYLERAPDMDPDLQNKLELLLGGGFRPSMAITTIHEHEVGSPEAGSSRLQALRLKGTPPPSVGSLSPRSSLSSLSPPCSPLAAASFLTPGEGEEEGEEEGEGEGAQEASGAGSNNVGVSSAVSDESVAGDSGVYEPSERRYCPSSLLPDDEASSLGCAQVQLGLRYQDQRFSVAVLQLANCSALCLPEDHHMYVRVVVLPCSENARCLFRTRAFAPKPSLEVNEVFGLSMSHNALRQKTLRVDVCHTSSSGRESCLVGSDLLLLGPLPVIQVCLMIQVCLLVQVCIMVQVFLMIQVCLLIQVNKETSTGGTSVRPKQRPPDPGPGGGHMVQQAFIRGNTVIRSKTFSPGPQSHYICRINRSDSDSSTLSKKSPFVRNASERRSMRVRKPVVAGKTLDGLLRTSMDLEMDLQVSRTRQARLDQELLVLRELKEQMEKARQEGRRELPLWVQQDQRFRQLLRRAERQHRVEQMMKAAAKDVHKMTSRQEVPEVQNFR</sequence>
<dbReference type="PANTHER" id="PTHR14791">
    <property type="entry name" value="BOMB/KIRA PROTEINS"/>
    <property type="match status" value="1"/>
</dbReference>